<comment type="caution">
    <text evidence="2">The sequence shown here is derived from an EMBL/GenBank/DDBJ whole genome shotgun (WGS) entry which is preliminary data.</text>
</comment>
<dbReference type="EMBL" id="VMSO01000024">
    <property type="protein sequence ID" value="KAA8500476.1"/>
    <property type="molecule type" value="Genomic_DNA"/>
</dbReference>
<evidence type="ECO:0000313" key="2">
    <source>
        <dbReference type="EMBL" id="KAA8500476.1"/>
    </source>
</evidence>
<accession>A0A5M9HYA6</accession>
<sequence length="163" mass="19255">MNICLKKADPAKKEILFRLLQYSLFEESLHDQNTINEDALFDYPWFDLYFTEKDRDAFFIHEQDTSRLLGFVMINTFLQKSLTGHSIAELMILPSFRRNHVGRKAAFQCFEMYPGNWEVSPSFGSRQAYLFWENVIGTYTDGNCRYEDGIFIFDSRISTQNRL</sequence>
<dbReference type="InterPro" id="IPR000182">
    <property type="entry name" value="GNAT_dom"/>
</dbReference>
<organism evidence="2 3">
    <name type="scientific">Mediterraneibacter catenae</name>
    <dbReference type="NCBI Taxonomy" id="2594882"/>
    <lineage>
        <taxon>Bacteria</taxon>
        <taxon>Bacillati</taxon>
        <taxon>Bacillota</taxon>
        <taxon>Clostridia</taxon>
        <taxon>Lachnospirales</taxon>
        <taxon>Lachnospiraceae</taxon>
        <taxon>Mediterraneibacter</taxon>
    </lineage>
</organism>
<evidence type="ECO:0000313" key="3">
    <source>
        <dbReference type="Proteomes" id="UP000322025"/>
    </source>
</evidence>
<gene>
    <name evidence="2" type="ORF">FNY66_13390</name>
</gene>
<dbReference type="OrthoDB" id="8479334at2"/>
<dbReference type="Proteomes" id="UP000322025">
    <property type="component" value="Unassembled WGS sequence"/>
</dbReference>
<name>A0A5M9HYA6_9FIRM</name>
<evidence type="ECO:0000259" key="1">
    <source>
        <dbReference type="Pfam" id="PF00583"/>
    </source>
</evidence>
<dbReference type="RefSeq" id="WP_150311462.1">
    <property type="nucleotide sequence ID" value="NZ_VMSO01000024.1"/>
</dbReference>
<dbReference type="InterPro" id="IPR016181">
    <property type="entry name" value="Acyl_CoA_acyltransferase"/>
</dbReference>
<proteinExistence type="predicted"/>
<dbReference type="AlphaFoldDB" id="A0A5M9HYA6"/>
<feature type="domain" description="N-acetyltransferase" evidence="1">
    <location>
        <begin position="38"/>
        <end position="110"/>
    </location>
</feature>
<dbReference type="Pfam" id="PF00583">
    <property type="entry name" value="Acetyltransf_1"/>
    <property type="match status" value="1"/>
</dbReference>
<keyword evidence="3" id="KW-1185">Reference proteome</keyword>
<reference evidence="2" key="1">
    <citation type="submission" date="2019-07" db="EMBL/GenBank/DDBJ databases">
        <authorList>
            <person name="Wongkuna S."/>
            <person name="Scaria J."/>
        </authorList>
    </citation>
    <scope>NUCLEOTIDE SEQUENCE [LARGE SCALE GENOMIC DNA]</scope>
    <source>
        <strain evidence="2">SW178</strain>
    </source>
</reference>
<protein>
    <recommendedName>
        <fullName evidence="1">N-acetyltransferase domain-containing protein</fullName>
    </recommendedName>
</protein>
<dbReference type="SUPFAM" id="SSF55729">
    <property type="entry name" value="Acyl-CoA N-acyltransferases (Nat)"/>
    <property type="match status" value="1"/>
</dbReference>
<dbReference type="GO" id="GO:0016747">
    <property type="term" value="F:acyltransferase activity, transferring groups other than amino-acyl groups"/>
    <property type="evidence" value="ECO:0007669"/>
    <property type="project" value="InterPro"/>
</dbReference>